<sequence>MPNRNALLQQIKRVRRENTPSQPQSLEDLTIPDSLRTTIGGELFLIKDSTISDEKLLLFCTKNNVQRLSHTRYLIMDGTFWTVPTIFRQLYTIHAPVGGDNFRVLPLAYALMSSKSETLYIRLFQDLIYFCEDNGGQLNPYWIMTDFEQAAIKASKAEFPNVKNKACFFHLSQSTWRKIQSSGLVNLYGTNEEFSLKIRQMLALAFIPSENIPAAFDELKATFPPEAEEVVQWFEDNYVHGRIRRRNQRNGNIIRTDPLFPPKLWSVSELMDHGIPRTQNIVEAWHRRWSTLVGKPHVGVYTMIEELQKEQQRVDLEI</sequence>
<feature type="domain" description="MULE transposase" evidence="1">
    <location>
        <begin position="74"/>
        <end position="173"/>
    </location>
</feature>
<dbReference type="PANTHER" id="PTHR47160">
    <property type="entry name" value="PUTATIVE-RELATED"/>
    <property type="match status" value="1"/>
</dbReference>
<evidence type="ECO:0000259" key="1">
    <source>
        <dbReference type="Pfam" id="PF10551"/>
    </source>
</evidence>
<dbReference type="EMBL" id="CARXXK010001583">
    <property type="protein sequence ID" value="CAI6376806.1"/>
    <property type="molecule type" value="Genomic_DNA"/>
</dbReference>
<dbReference type="PANTHER" id="PTHR47160:SF8">
    <property type="entry name" value="MULE TRANSPOSASE DOMAIN-CONTAINING PROTEIN"/>
    <property type="match status" value="1"/>
</dbReference>
<accession>A0AAV0YBF9</accession>
<evidence type="ECO:0000313" key="2">
    <source>
        <dbReference type="EMBL" id="CAI6376806.1"/>
    </source>
</evidence>
<comment type="caution">
    <text evidence="2">The sequence shown here is derived from an EMBL/GenBank/DDBJ whole genome shotgun (WGS) entry which is preliminary data.</text>
</comment>
<gene>
    <name evidence="2" type="ORF">MEUPH1_LOCUS30142</name>
</gene>
<dbReference type="InterPro" id="IPR018289">
    <property type="entry name" value="MULE_transposase_dom"/>
</dbReference>
<reference evidence="2 3" key="1">
    <citation type="submission" date="2023-01" db="EMBL/GenBank/DDBJ databases">
        <authorList>
            <person name="Whitehead M."/>
        </authorList>
    </citation>
    <scope>NUCLEOTIDE SEQUENCE [LARGE SCALE GENOMIC DNA]</scope>
</reference>
<dbReference type="Proteomes" id="UP001160148">
    <property type="component" value="Unassembled WGS sequence"/>
</dbReference>
<protein>
    <recommendedName>
        <fullName evidence="1">MULE transposase domain-containing protein</fullName>
    </recommendedName>
</protein>
<dbReference type="AlphaFoldDB" id="A0AAV0YBF9"/>
<keyword evidence="3" id="KW-1185">Reference proteome</keyword>
<proteinExistence type="predicted"/>
<organism evidence="2 3">
    <name type="scientific">Macrosiphum euphorbiae</name>
    <name type="common">potato aphid</name>
    <dbReference type="NCBI Taxonomy" id="13131"/>
    <lineage>
        <taxon>Eukaryota</taxon>
        <taxon>Metazoa</taxon>
        <taxon>Ecdysozoa</taxon>
        <taxon>Arthropoda</taxon>
        <taxon>Hexapoda</taxon>
        <taxon>Insecta</taxon>
        <taxon>Pterygota</taxon>
        <taxon>Neoptera</taxon>
        <taxon>Paraneoptera</taxon>
        <taxon>Hemiptera</taxon>
        <taxon>Sternorrhyncha</taxon>
        <taxon>Aphidomorpha</taxon>
        <taxon>Aphidoidea</taxon>
        <taxon>Aphididae</taxon>
        <taxon>Macrosiphini</taxon>
        <taxon>Macrosiphum</taxon>
    </lineage>
</organism>
<name>A0AAV0YBF9_9HEMI</name>
<evidence type="ECO:0000313" key="3">
    <source>
        <dbReference type="Proteomes" id="UP001160148"/>
    </source>
</evidence>
<dbReference type="Pfam" id="PF10551">
    <property type="entry name" value="MULE"/>
    <property type="match status" value="1"/>
</dbReference>